<dbReference type="PANTHER" id="PTHR30557:SF1">
    <property type="entry name" value="PHOSPHOMETHYLPYRIMIDINE SYNTHASE, CHLOROPLASTIC"/>
    <property type="match status" value="1"/>
</dbReference>
<dbReference type="InterPro" id="IPR002817">
    <property type="entry name" value="ThiC/BzaA/B"/>
</dbReference>
<comment type="cofactor">
    <cofactor evidence="1">
        <name>[4Fe-4S] cluster</name>
        <dbReference type="ChEBI" id="CHEBI:49883"/>
    </cofactor>
</comment>
<dbReference type="GO" id="GO:0051539">
    <property type="term" value="F:4 iron, 4 sulfur cluster binding"/>
    <property type="evidence" value="ECO:0007669"/>
    <property type="project" value="UniProtKB-KW"/>
</dbReference>
<evidence type="ECO:0000256" key="2">
    <source>
        <dbReference type="ARBA" id="ARBA00022485"/>
    </source>
</evidence>
<keyword evidence="2" id="KW-0004">4Fe-4S</keyword>
<dbReference type="GO" id="GO:0046872">
    <property type="term" value="F:metal ion binding"/>
    <property type="evidence" value="ECO:0007669"/>
    <property type="project" value="UniProtKB-KW"/>
</dbReference>
<accession>A0A3P1XVR4</accession>
<keyword evidence="3" id="KW-0949">S-adenosyl-L-methionine</keyword>
<protein>
    <submittedName>
        <fullName evidence="10">Phosphomethylpyrimidine synthase</fullName>
    </submittedName>
</protein>
<gene>
    <name evidence="10" type="ORF">EII40_05180</name>
</gene>
<keyword evidence="7" id="KW-0411">Iron-sulfur</keyword>
<dbReference type="AlphaFoldDB" id="A0A3P1XVR4"/>
<name>A0A3P1XVR4_TANFO</name>
<evidence type="ECO:0000256" key="6">
    <source>
        <dbReference type="ARBA" id="ARBA00023004"/>
    </source>
</evidence>
<evidence type="ECO:0000256" key="1">
    <source>
        <dbReference type="ARBA" id="ARBA00001966"/>
    </source>
</evidence>
<dbReference type="SFLD" id="SFLDS00113">
    <property type="entry name" value="Radical_SAM_Phosphomethylpyrim"/>
    <property type="match status" value="1"/>
</dbReference>
<dbReference type="Gene3D" id="3.20.20.540">
    <property type="entry name" value="Radical SAM ThiC family, central domain"/>
    <property type="match status" value="1"/>
</dbReference>
<dbReference type="GO" id="GO:0009228">
    <property type="term" value="P:thiamine biosynthetic process"/>
    <property type="evidence" value="ECO:0007669"/>
    <property type="project" value="InterPro"/>
</dbReference>
<evidence type="ECO:0000256" key="8">
    <source>
        <dbReference type="ARBA" id="ARBA00023239"/>
    </source>
</evidence>
<keyword evidence="4" id="KW-0479">Metal-binding</keyword>
<evidence type="ECO:0000256" key="7">
    <source>
        <dbReference type="ARBA" id="ARBA00023014"/>
    </source>
</evidence>
<dbReference type="InterPro" id="IPR025747">
    <property type="entry name" value="ThiC-associated_dom"/>
</dbReference>
<reference evidence="10 11" key="1">
    <citation type="submission" date="2018-11" db="EMBL/GenBank/DDBJ databases">
        <title>Genomes From Bacteria Associated with the Canine Oral Cavity: a Test Case for Automated Genome-Based Taxonomic Assignment.</title>
        <authorList>
            <person name="Coil D.A."/>
            <person name="Jospin G."/>
            <person name="Darling A.E."/>
            <person name="Wallis C."/>
            <person name="Davis I.J."/>
            <person name="Harris S."/>
            <person name="Eisen J.A."/>
            <person name="Holcombe L.J."/>
            <person name="O'Flynn C."/>
        </authorList>
    </citation>
    <scope>NUCLEOTIDE SEQUENCE [LARGE SCALE GENOMIC DNA]</scope>
    <source>
        <strain evidence="10 11">OH2617_COT-023</strain>
    </source>
</reference>
<dbReference type="Pfam" id="PF13667">
    <property type="entry name" value="ThiC-associated"/>
    <property type="match status" value="1"/>
</dbReference>
<dbReference type="InterPro" id="IPR038521">
    <property type="entry name" value="ThiC/Bza_core_dom"/>
</dbReference>
<evidence type="ECO:0000256" key="3">
    <source>
        <dbReference type="ARBA" id="ARBA00022691"/>
    </source>
</evidence>
<keyword evidence="5" id="KW-0862">Zinc</keyword>
<evidence type="ECO:0000259" key="9">
    <source>
        <dbReference type="Pfam" id="PF13667"/>
    </source>
</evidence>
<dbReference type="EMBL" id="RQYS01000018">
    <property type="protein sequence ID" value="RRD62058.1"/>
    <property type="molecule type" value="Genomic_DNA"/>
</dbReference>
<dbReference type="Pfam" id="PF01964">
    <property type="entry name" value="ThiC_Rad_SAM"/>
    <property type="match status" value="1"/>
</dbReference>
<keyword evidence="6" id="KW-0408">Iron</keyword>
<evidence type="ECO:0000256" key="4">
    <source>
        <dbReference type="ARBA" id="ARBA00022723"/>
    </source>
</evidence>
<evidence type="ECO:0000256" key="5">
    <source>
        <dbReference type="ARBA" id="ARBA00022833"/>
    </source>
</evidence>
<dbReference type="PANTHER" id="PTHR30557">
    <property type="entry name" value="THIAMINE BIOSYNTHESIS PROTEIN THIC"/>
    <property type="match status" value="1"/>
</dbReference>
<sequence length="515" mass="57682">MAMSTKHTAPFAGKVYISGKIDKVHVGMKQVQLSDTIVVDAEGAQTVKPNSPVTLYDTSGPYSDPRYIPYMAKGIPRIREEWYGRRKDIVIREGKVSPGPKKKGAFPVTKPVFHARNERNISQMSYAKKRVITPEMEYVAIRENQQVEALGLKSYITPDFVRREVASGRAIIPANINHPEAEPMIIGQRFLVKINMNFIPSGEGYERDTMRMTEYCRLGADMLTDLSDTVESKQNRDWLLRNCPVPICTSPLHEALAQAGGEPADITWPIFRDTLIKQMEQGVDVIAIHAAMHRKHLNLAENRLTHLASRSGSILSRWMQAHKQENFLYTYFDEICEILRTYDAVLSIGSGLRPGSIYDANDRAQFAELSEMRDLTERAWKQYVQTMTEGPGHVPMNKIEANVKEQLYVCKGAPFFTPGMKTTDIAGKYDYIASAIGSAQVAWYGASLIGGSTRQEYRERPTGEEVQASIIAHKIAAHAADLAKGHPGAQVRDNALGKARKEGRMEDIYALSFGW</sequence>
<proteinExistence type="predicted"/>
<dbReference type="GO" id="GO:0016829">
    <property type="term" value="F:lyase activity"/>
    <property type="evidence" value="ECO:0007669"/>
    <property type="project" value="UniProtKB-KW"/>
</dbReference>
<organism evidence="10 11">
    <name type="scientific">Tannerella forsythia</name>
    <name type="common">Bacteroides forsythus</name>
    <dbReference type="NCBI Taxonomy" id="28112"/>
    <lineage>
        <taxon>Bacteria</taxon>
        <taxon>Pseudomonadati</taxon>
        <taxon>Bacteroidota</taxon>
        <taxon>Bacteroidia</taxon>
        <taxon>Bacteroidales</taxon>
        <taxon>Tannerellaceae</taxon>
        <taxon>Tannerella</taxon>
    </lineage>
</organism>
<dbReference type="OrthoDB" id="9805897at2"/>
<dbReference type="RefSeq" id="WP_124751215.1">
    <property type="nucleotide sequence ID" value="NZ_RQYS01000018.1"/>
</dbReference>
<keyword evidence="8" id="KW-0456">Lyase</keyword>
<feature type="domain" description="ThiC-associated" evidence="9">
    <location>
        <begin position="12"/>
        <end position="89"/>
    </location>
</feature>
<evidence type="ECO:0000313" key="10">
    <source>
        <dbReference type="EMBL" id="RRD62058.1"/>
    </source>
</evidence>
<evidence type="ECO:0000313" key="11">
    <source>
        <dbReference type="Proteomes" id="UP000278609"/>
    </source>
</evidence>
<dbReference type="Proteomes" id="UP000278609">
    <property type="component" value="Unassembled WGS sequence"/>
</dbReference>
<comment type="caution">
    <text evidence="10">The sequence shown here is derived from an EMBL/GenBank/DDBJ whole genome shotgun (WGS) entry which is preliminary data.</text>
</comment>
<dbReference type="GO" id="GO:0005829">
    <property type="term" value="C:cytosol"/>
    <property type="evidence" value="ECO:0007669"/>
    <property type="project" value="TreeGrafter"/>
</dbReference>